<evidence type="ECO:0000313" key="2">
    <source>
        <dbReference type="EMBL" id="QKE91930.1"/>
    </source>
</evidence>
<protein>
    <submittedName>
        <fullName evidence="2">Uncharacterized protein</fullName>
    </submittedName>
</protein>
<proteinExistence type="predicted"/>
<evidence type="ECO:0000256" key="1">
    <source>
        <dbReference type="SAM" id="MobiDB-lite"/>
    </source>
</evidence>
<accession>A0A6M8HUD7</accession>
<reference evidence="2 3" key="1">
    <citation type="journal article" date="2014" name="World J. Microbiol. Biotechnol.">
        <title>Biodiversity and physiological characteristics of Antarctic and Arctic lichens-associated bacteria.</title>
        <authorList>
            <person name="Lee Y.M."/>
            <person name="Kim E.H."/>
            <person name="Lee H.K."/>
            <person name="Hong S.G."/>
        </authorList>
    </citation>
    <scope>NUCLEOTIDE SEQUENCE [LARGE SCALE GENOMIC DNA]</scope>
    <source>
        <strain evidence="2 3">PAMC 26569</strain>
    </source>
</reference>
<feature type="compositionally biased region" description="Acidic residues" evidence="1">
    <location>
        <begin position="45"/>
        <end position="61"/>
    </location>
</feature>
<dbReference type="AlphaFoldDB" id="A0A6M8HUD7"/>
<feature type="region of interest" description="Disordered" evidence="1">
    <location>
        <begin position="40"/>
        <end position="61"/>
    </location>
</feature>
<organism evidence="2 3">
    <name type="scientific">Lichenicola cladoniae</name>
    <dbReference type="NCBI Taxonomy" id="1484109"/>
    <lineage>
        <taxon>Bacteria</taxon>
        <taxon>Pseudomonadati</taxon>
        <taxon>Pseudomonadota</taxon>
        <taxon>Alphaproteobacteria</taxon>
        <taxon>Acetobacterales</taxon>
        <taxon>Acetobacteraceae</taxon>
        <taxon>Lichenicola</taxon>
    </lineage>
</organism>
<evidence type="ECO:0000313" key="3">
    <source>
        <dbReference type="Proteomes" id="UP000500767"/>
    </source>
</evidence>
<dbReference type="Proteomes" id="UP000500767">
    <property type="component" value="Chromosome"/>
</dbReference>
<name>A0A6M8HUD7_9PROT</name>
<dbReference type="EMBL" id="CP053708">
    <property type="protein sequence ID" value="QKE91930.1"/>
    <property type="molecule type" value="Genomic_DNA"/>
</dbReference>
<keyword evidence="3" id="KW-1185">Reference proteome</keyword>
<dbReference type="KEGG" id="lck:HN018_19525"/>
<dbReference type="RefSeq" id="WP_171833612.1">
    <property type="nucleotide sequence ID" value="NZ_CP053708.1"/>
</dbReference>
<gene>
    <name evidence="2" type="ORF">HN018_19525</name>
</gene>
<sequence>MIPKRLLSHQPLHQTTRIPFAAIGSSGFFSMRVVVDDVPRSLGGEEAEGEDSGDEGPDAAF</sequence>